<dbReference type="EMBL" id="WIGM01001120">
    <property type="protein sequence ID" value="KAF6804658.1"/>
    <property type="molecule type" value="Genomic_DNA"/>
</dbReference>
<comment type="caution">
    <text evidence="2">The sequence shown here is derived from an EMBL/GenBank/DDBJ whole genome shotgun (WGS) entry which is preliminary data.</text>
</comment>
<evidence type="ECO:0008006" key="4">
    <source>
        <dbReference type="Google" id="ProtNLM"/>
    </source>
</evidence>
<sequence length="158" mass="17712">MWAAFFIPWPINVLASPVDEQKALPRCGPRCCWVLLAYHVHLSPERPQIGPVWLFMMQAITQYTLRGTMAMAERSAWEAKADDAQPGVEGASSEHPEYPLFLARNSSCRLQGNRSLPTVDSFAEAIRLPTRAYHHGPVTAEAGLVSVALHKWSHDHQR</sequence>
<keyword evidence="1" id="KW-0732">Signal</keyword>
<proteinExistence type="predicted"/>
<protein>
    <recommendedName>
        <fullName evidence="4">Secreted protein</fullName>
    </recommendedName>
</protein>
<accession>A0A8H6J1K8</accession>
<organism evidence="2 3">
    <name type="scientific">Colletotrichum musicola</name>
    <dbReference type="NCBI Taxonomy" id="2175873"/>
    <lineage>
        <taxon>Eukaryota</taxon>
        <taxon>Fungi</taxon>
        <taxon>Dikarya</taxon>
        <taxon>Ascomycota</taxon>
        <taxon>Pezizomycotina</taxon>
        <taxon>Sordariomycetes</taxon>
        <taxon>Hypocreomycetidae</taxon>
        <taxon>Glomerellales</taxon>
        <taxon>Glomerellaceae</taxon>
        <taxon>Colletotrichum</taxon>
        <taxon>Colletotrichum orchidearum species complex</taxon>
    </lineage>
</organism>
<evidence type="ECO:0000313" key="3">
    <source>
        <dbReference type="Proteomes" id="UP000639643"/>
    </source>
</evidence>
<dbReference type="Proteomes" id="UP000639643">
    <property type="component" value="Unassembled WGS sequence"/>
</dbReference>
<keyword evidence="3" id="KW-1185">Reference proteome</keyword>
<reference evidence="2" key="1">
    <citation type="journal article" date="2020" name="Phytopathology">
        <title>Genome Sequence Resources of Colletotrichum truncatum, C. plurivorum, C. musicola, and C. sojae: Four Species Pathogenic to Soybean (Glycine max).</title>
        <authorList>
            <person name="Rogerio F."/>
            <person name="Boufleur T.R."/>
            <person name="Ciampi-Guillardi M."/>
            <person name="Sukno S.A."/>
            <person name="Thon M.R."/>
            <person name="Massola Junior N.S."/>
            <person name="Baroncelli R."/>
        </authorList>
    </citation>
    <scope>NUCLEOTIDE SEQUENCE</scope>
    <source>
        <strain evidence="2">LFN0074</strain>
    </source>
</reference>
<name>A0A8H6J1K8_9PEZI</name>
<feature type="signal peptide" evidence="1">
    <location>
        <begin position="1"/>
        <end position="15"/>
    </location>
</feature>
<dbReference type="AlphaFoldDB" id="A0A8H6J1K8"/>
<gene>
    <name evidence="2" type="ORF">CMUS01_14795</name>
</gene>
<feature type="chain" id="PRO_5034724083" description="Secreted protein" evidence="1">
    <location>
        <begin position="16"/>
        <end position="158"/>
    </location>
</feature>
<evidence type="ECO:0000256" key="1">
    <source>
        <dbReference type="SAM" id="SignalP"/>
    </source>
</evidence>
<evidence type="ECO:0000313" key="2">
    <source>
        <dbReference type="EMBL" id="KAF6804658.1"/>
    </source>
</evidence>